<dbReference type="InterPro" id="IPR000562">
    <property type="entry name" value="FN_type2_dom"/>
</dbReference>
<dbReference type="Proteomes" id="UP000594262">
    <property type="component" value="Unplaced"/>
</dbReference>
<keyword evidence="4" id="KW-0886">LTQ</keyword>
<dbReference type="GO" id="GO:0005615">
    <property type="term" value="C:extracellular space"/>
    <property type="evidence" value="ECO:0007669"/>
    <property type="project" value="TreeGrafter"/>
</dbReference>
<dbReference type="InterPro" id="IPR050912">
    <property type="entry name" value="LOX-like_protein"/>
</dbReference>
<dbReference type="PRINTS" id="PR00013">
    <property type="entry name" value="FNTYPEII"/>
</dbReference>
<keyword evidence="9" id="KW-0560">Oxidoreductase</keyword>
<feature type="domain" description="Fibronectin type-II" evidence="17">
    <location>
        <begin position="254"/>
        <end position="314"/>
    </location>
</feature>
<evidence type="ECO:0000259" key="16">
    <source>
        <dbReference type="PROSITE" id="PS50287"/>
    </source>
</evidence>
<feature type="disulfide bond" evidence="14">
    <location>
        <begin position="6"/>
        <end position="16"/>
    </location>
</feature>
<dbReference type="OrthoDB" id="547291at2759"/>
<dbReference type="PROSITE" id="PS00926">
    <property type="entry name" value="LYSYL_OXIDASE"/>
    <property type="match status" value="1"/>
</dbReference>
<dbReference type="EC" id="1.4.3.13" evidence="12"/>
<reference evidence="18" key="1">
    <citation type="submission" date="2021-01" db="UniProtKB">
        <authorList>
            <consortium name="EnsemblMetazoa"/>
        </authorList>
    </citation>
    <scope>IDENTIFICATION</scope>
</reference>
<dbReference type="InterPro" id="IPR036943">
    <property type="entry name" value="FN_type2_sf"/>
</dbReference>
<dbReference type="InterPro" id="IPR013806">
    <property type="entry name" value="Kringle-like"/>
</dbReference>
<evidence type="ECO:0000256" key="7">
    <source>
        <dbReference type="ARBA" id="ARBA00022737"/>
    </source>
</evidence>
<dbReference type="GO" id="GO:0016020">
    <property type="term" value="C:membrane"/>
    <property type="evidence" value="ECO:0007669"/>
    <property type="project" value="InterPro"/>
</dbReference>
<comment type="cofactor">
    <cofactor evidence="1">
        <name>Cu cation</name>
        <dbReference type="ChEBI" id="CHEBI:23378"/>
    </cofactor>
</comment>
<comment type="subcellular location">
    <subcellularLocation>
        <location evidence="2">Secreted</location>
        <location evidence="2">Extracellular space</location>
    </subcellularLocation>
</comment>
<evidence type="ECO:0000256" key="3">
    <source>
        <dbReference type="ARBA" id="ARBA00007492"/>
    </source>
</evidence>
<comment type="caution">
    <text evidence="15">Lacks conserved residue(s) required for the propagation of feature annotation.</text>
</comment>
<evidence type="ECO:0000259" key="17">
    <source>
        <dbReference type="PROSITE" id="PS51092"/>
    </source>
</evidence>
<dbReference type="InterPro" id="IPR019828">
    <property type="entry name" value="Lysyl_oxidase_CS"/>
</dbReference>
<dbReference type="PANTHER" id="PTHR45817:SF4">
    <property type="entry name" value="LYSYL OXIDASE-LIKE-RELATED"/>
    <property type="match status" value="1"/>
</dbReference>
<dbReference type="PRINTS" id="PR00074">
    <property type="entry name" value="LYSYLOXIDASE"/>
</dbReference>
<dbReference type="GO" id="GO:0004720">
    <property type="term" value="F:protein-lysine 6-oxidase activity"/>
    <property type="evidence" value="ECO:0007669"/>
    <property type="project" value="UniProtKB-EC"/>
</dbReference>
<dbReference type="SUPFAM" id="SSF57440">
    <property type="entry name" value="Kringle-like"/>
    <property type="match status" value="1"/>
</dbReference>
<dbReference type="Pfam" id="PF00040">
    <property type="entry name" value="fn2"/>
    <property type="match status" value="1"/>
</dbReference>
<evidence type="ECO:0000256" key="15">
    <source>
        <dbReference type="PROSITE-ProRule" id="PRU00479"/>
    </source>
</evidence>
<dbReference type="GeneID" id="136805292"/>
<evidence type="ECO:0000313" key="18">
    <source>
        <dbReference type="EnsemblMetazoa" id="CLYHEMP011475.1"/>
    </source>
</evidence>
<feature type="domain" description="SRCR" evidence="16">
    <location>
        <begin position="1"/>
        <end position="35"/>
    </location>
</feature>
<sequence length="316" mass="36688">MFDVRCKGSESELSECSYSDYSRCRYYDMASVICTQYAPDLVMDIRLFKQSIKVDTHPLHHLRCSFEERCLSPEVDNIWGRSGFHNRHLLKFTSRFLNKGAVTFRPHIDKSSWQWHQCHEHYHSMETFAIYDLIDNNGYRIAHGQKASFCLEDSDCEPGYKKNFNCTDKGDQGITVNCADNYSNRIDCQWIDVTNVPFGNYSLRVDANPLRNVTESDWLNNRAVCEIGYFNRDDIIVRGCTTDPCYQESFGGNSFGHCCQFPFVYNGQLHYQCIQKNNSSENNGNNSELNNENRSWCSTTNDFDQDGKWGYCSEKI</sequence>
<evidence type="ECO:0000256" key="11">
    <source>
        <dbReference type="ARBA" id="ARBA00023157"/>
    </source>
</evidence>
<dbReference type="PROSITE" id="PS51092">
    <property type="entry name" value="FN2_2"/>
    <property type="match status" value="1"/>
</dbReference>
<keyword evidence="5" id="KW-0964">Secreted</keyword>
<evidence type="ECO:0000256" key="2">
    <source>
        <dbReference type="ARBA" id="ARBA00004239"/>
    </source>
</evidence>
<dbReference type="CDD" id="cd00062">
    <property type="entry name" value="FN2"/>
    <property type="match status" value="1"/>
</dbReference>
<evidence type="ECO:0000256" key="12">
    <source>
        <dbReference type="ARBA" id="ARBA00038869"/>
    </source>
</evidence>
<keyword evidence="19" id="KW-1185">Reference proteome</keyword>
<dbReference type="InterPro" id="IPR001190">
    <property type="entry name" value="SRCR"/>
</dbReference>
<dbReference type="EnsemblMetazoa" id="CLYHEMT011475.1">
    <property type="protein sequence ID" value="CLYHEMP011475.1"/>
    <property type="gene ID" value="CLYHEMG011475"/>
</dbReference>
<evidence type="ECO:0000256" key="9">
    <source>
        <dbReference type="ARBA" id="ARBA00023002"/>
    </source>
</evidence>
<dbReference type="AlphaFoldDB" id="A0A7M5VG15"/>
<evidence type="ECO:0000313" key="19">
    <source>
        <dbReference type="Proteomes" id="UP000594262"/>
    </source>
</evidence>
<name>A0A7M5VG15_9CNID</name>
<dbReference type="Pfam" id="PF01186">
    <property type="entry name" value="Lysyl_oxidase"/>
    <property type="match status" value="1"/>
</dbReference>
<dbReference type="InterPro" id="IPR001695">
    <property type="entry name" value="Lysyl_oxidase"/>
</dbReference>
<dbReference type="Gene3D" id="2.10.10.10">
    <property type="entry name" value="Fibronectin, type II, collagen-binding"/>
    <property type="match status" value="1"/>
</dbReference>
<evidence type="ECO:0000256" key="10">
    <source>
        <dbReference type="ARBA" id="ARBA00023008"/>
    </source>
</evidence>
<evidence type="ECO:0000256" key="6">
    <source>
        <dbReference type="ARBA" id="ARBA00022723"/>
    </source>
</evidence>
<comment type="similarity">
    <text evidence="3">Belongs to the lysyl oxidase family.</text>
</comment>
<dbReference type="InterPro" id="IPR036772">
    <property type="entry name" value="SRCR-like_dom_sf"/>
</dbReference>
<dbReference type="PANTHER" id="PTHR45817">
    <property type="entry name" value="LYSYL OXIDASE-LIKE-RELATED"/>
    <property type="match status" value="1"/>
</dbReference>
<dbReference type="SMART" id="SM00059">
    <property type="entry name" value="FN2"/>
    <property type="match status" value="1"/>
</dbReference>
<keyword evidence="7" id="KW-0677">Repeat</keyword>
<evidence type="ECO:0000256" key="14">
    <source>
        <dbReference type="PROSITE-ProRule" id="PRU00196"/>
    </source>
</evidence>
<keyword evidence="6" id="KW-0479">Metal-binding</keyword>
<dbReference type="RefSeq" id="XP_066917973.1">
    <property type="nucleotide sequence ID" value="XM_067061872.1"/>
</dbReference>
<organism evidence="18 19">
    <name type="scientific">Clytia hemisphaerica</name>
    <dbReference type="NCBI Taxonomy" id="252671"/>
    <lineage>
        <taxon>Eukaryota</taxon>
        <taxon>Metazoa</taxon>
        <taxon>Cnidaria</taxon>
        <taxon>Hydrozoa</taxon>
        <taxon>Hydroidolina</taxon>
        <taxon>Leptothecata</taxon>
        <taxon>Obeliida</taxon>
        <taxon>Clytiidae</taxon>
        <taxon>Clytia</taxon>
    </lineage>
</organism>
<accession>A0A7M5VG15</accession>
<keyword evidence="8" id="KW-0801">TPQ</keyword>
<evidence type="ECO:0000256" key="13">
    <source>
        <dbReference type="ARBA" id="ARBA00047861"/>
    </source>
</evidence>
<evidence type="ECO:0000256" key="4">
    <source>
        <dbReference type="ARBA" id="ARBA00022477"/>
    </source>
</evidence>
<dbReference type="PROSITE" id="PS50287">
    <property type="entry name" value="SRCR_2"/>
    <property type="match status" value="1"/>
</dbReference>
<evidence type="ECO:0000256" key="5">
    <source>
        <dbReference type="ARBA" id="ARBA00022525"/>
    </source>
</evidence>
<proteinExistence type="inferred from homology"/>
<dbReference type="GO" id="GO:0005507">
    <property type="term" value="F:copper ion binding"/>
    <property type="evidence" value="ECO:0007669"/>
    <property type="project" value="InterPro"/>
</dbReference>
<evidence type="ECO:0000256" key="1">
    <source>
        <dbReference type="ARBA" id="ARBA00001935"/>
    </source>
</evidence>
<evidence type="ECO:0000256" key="8">
    <source>
        <dbReference type="ARBA" id="ARBA00022772"/>
    </source>
</evidence>
<keyword evidence="11 14" id="KW-1015">Disulfide bond</keyword>
<comment type="catalytic activity">
    <reaction evidence="13">
        <text>L-lysyl-[protein] + O2 + H2O = (S)-2-amino-6-oxohexanoyl-[protein] + H2O2 + NH4(+)</text>
        <dbReference type="Rhea" id="RHEA:24544"/>
        <dbReference type="Rhea" id="RHEA-COMP:9752"/>
        <dbReference type="Rhea" id="RHEA-COMP:12448"/>
        <dbReference type="ChEBI" id="CHEBI:15377"/>
        <dbReference type="ChEBI" id="CHEBI:15379"/>
        <dbReference type="ChEBI" id="CHEBI:16240"/>
        <dbReference type="ChEBI" id="CHEBI:28938"/>
        <dbReference type="ChEBI" id="CHEBI:29969"/>
        <dbReference type="ChEBI" id="CHEBI:131803"/>
        <dbReference type="EC" id="1.4.3.13"/>
    </reaction>
</comment>
<dbReference type="SUPFAM" id="SSF56487">
    <property type="entry name" value="SRCR-like"/>
    <property type="match status" value="1"/>
</dbReference>
<keyword evidence="10" id="KW-0186">Copper</keyword>
<protein>
    <recommendedName>
        <fullName evidence="12">protein-lysine 6-oxidase</fullName>
        <ecNumber evidence="12">1.4.3.13</ecNumber>
    </recommendedName>
</protein>